<gene>
    <name evidence="1" type="ORF">HIM_09564</name>
</gene>
<name>A0A0F7ZXN6_9HYPO</name>
<dbReference type="EMBL" id="KQ030591">
    <property type="protein sequence ID" value="KJZ71037.1"/>
    <property type="molecule type" value="Genomic_DNA"/>
</dbReference>
<accession>A0A0F7ZXN6</accession>
<keyword evidence="2" id="KW-1185">Reference proteome</keyword>
<evidence type="ECO:0000313" key="2">
    <source>
        <dbReference type="Proteomes" id="UP000054481"/>
    </source>
</evidence>
<dbReference type="Proteomes" id="UP000054481">
    <property type="component" value="Unassembled WGS sequence"/>
</dbReference>
<organism evidence="1 2">
    <name type="scientific">Hirsutella minnesotensis 3608</name>
    <dbReference type="NCBI Taxonomy" id="1043627"/>
    <lineage>
        <taxon>Eukaryota</taxon>
        <taxon>Fungi</taxon>
        <taxon>Dikarya</taxon>
        <taxon>Ascomycota</taxon>
        <taxon>Pezizomycotina</taxon>
        <taxon>Sordariomycetes</taxon>
        <taxon>Hypocreomycetidae</taxon>
        <taxon>Hypocreales</taxon>
        <taxon>Ophiocordycipitaceae</taxon>
        <taxon>Hirsutella</taxon>
    </lineage>
</organism>
<evidence type="ECO:0000313" key="1">
    <source>
        <dbReference type="EMBL" id="KJZ71037.1"/>
    </source>
</evidence>
<dbReference type="OrthoDB" id="3182339at2759"/>
<proteinExistence type="predicted"/>
<dbReference type="AlphaFoldDB" id="A0A0F7ZXN6"/>
<reference evidence="1 2" key="1">
    <citation type="journal article" date="2014" name="Genome Biol. Evol.">
        <title>Comparative genomics and transcriptomics analyses reveal divergent lifestyle features of nematode endoparasitic fungus Hirsutella minnesotensis.</title>
        <authorList>
            <person name="Lai Y."/>
            <person name="Liu K."/>
            <person name="Zhang X."/>
            <person name="Zhang X."/>
            <person name="Li K."/>
            <person name="Wang N."/>
            <person name="Shu C."/>
            <person name="Wu Y."/>
            <person name="Wang C."/>
            <person name="Bushley K.E."/>
            <person name="Xiang M."/>
            <person name="Liu X."/>
        </authorList>
    </citation>
    <scope>NUCLEOTIDE SEQUENCE [LARGE SCALE GENOMIC DNA]</scope>
    <source>
        <strain evidence="1 2">3608</strain>
    </source>
</reference>
<sequence length="99" mass="11253">MKIWLNIFAGQLFFSSFDEYTKTCEALSLAWHPARGEMVVEADGFVSRNEDATPSKFTKSPIPFLSILLVNIRRDCADIQQTHWGKILDGLLLNESDFV</sequence>
<protein>
    <submittedName>
        <fullName evidence="1">Uncharacterized protein</fullName>
    </submittedName>
</protein>